<dbReference type="GO" id="GO:0003735">
    <property type="term" value="F:structural constituent of ribosome"/>
    <property type="evidence" value="ECO:0007669"/>
    <property type="project" value="InterPro"/>
</dbReference>
<name>A0A0K1PD11_9BACT</name>
<dbReference type="InterPro" id="IPR023803">
    <property type="entry name" value="Ribosomal_bS16_dom_sf"/>
</dbReference>
<gene>
    <name evidence="3" type="primary">rpsP</name>
    <name evidence="4" type="ORF">AKJ08_1673</name>
</gene>
<sequence>MAVHLRLARAGAKKAPFYHIIATDSRSPRDGKFLEQVGSYDPAGPKVSFDDVKLEKWLKNGAVPTVTVKNLIKSHKAASAA</sequence>
<accession>A0A0K1PD11</accession>
<dbReference type="RefSeq" id="WP_050725617.1">
    <property type="nucleotide sequence ID" value="NZ_CP012332.1"/>
</dbReference>
<dbReference type="InterPro" id="IPR000307">
    <property type="entry name" value="Ribosomal_bS16"/>
</dbReference>
<dbReference type="InterPro" id="IPR020592">
    <property type="entry name" value="Ribosomal_bS16_CS"/>
</dbReference>
<dbReference type="PANTHER" id="PTHR12919">
    <property type="entry name" value="30S RIBOSOMAL PROTEIN S16"/>
    <property type="match status" value="1"/>
</dbReference>
<evidence type="ECO:0000256" key="2">
    <source>
        <dbReference type="ARBA" id="ARBA00023274"/>
    </source>
</evidence>
<keyword evidence="5" id="KW-1185">Reference proteome</keyword>
<dbReference type="NCBIfam" id="TIGR00002">
    <property type="entry name" value="S16"/>
    <property type="match status" value="1"/>
</dbReference>
<organism evidence="4 5">
    <name type="scientific">Vulgatibacter incomptus</name>
    <dbReference type="NCBI Taxonomy" id="1391653"/>
    <lineage>
        <taxon>Bacteria</taxon>
        <taxon>Pseudomonadati</taxon>
        <taxon>Myxococcota</taxon>
        <taxon>Myxococcia</taxon>
        <taxon>Myxococcales</taxon>
        <taxon>Cystobacterineae</taxon>
        <taxon>Vulgatibacteraceae</taxon>
        <taxon>Vulgatibacter</taxon>
    </lineage>
</organism>
<evidence type="ECO:0000313" key="4">
    <source>
        <dbReference type="EMBL" id="AKU91286.1"/>
    </source>
</evidence>
<dbReference type="GO" id="GO:0015935">
    <property type="term" value="C:small ribosomal subunit"/>
    <property type="evidence" value="ECO:0007669"/>
    <property type="project" value="TreeGrafter"/>
</dbReference>
<keyword evidence="2 3" id="KW-0687">Ribonucleoprotein</keyword>
<dbReference type="GO" id="GO:0006412">
    <property type="term" value="P:translation"/>
    <property type="evidence" value="ECO:0007669"/>
    <property type="project" value="UniProtKB-UniRule"/>
</dbReference>
<dbReference type="Pfam" id="PF00886">
    <property type="entry name" value="Ribosomal_S16"/>
    <property type="match status" value="1"/>
</dbReference>
<proteinExistence type="inferred from homology"/>
<dbReference type="OrthoDB" id="9807878at2"/>
<protein>
    <recommendedName>
        <fullName evidence="3">Small ribosomal subunit protein bS16</fullName>
    </recommendedName>
</protein>
<dbReference type="GO" id="GO:0005737">
    <property type="term" value="C:cytoplasm"/>
    <property type="evidence" value="ECO:0007669"/>
    <property type="project" value="UniProtKB-ARBA"/>
</dbReference>
<evidence type="ECO:0000313" key="5">
    <source>
        <dbReference type="Proteomes" id="UP000055590"/>
    </source>
</evidence>
<keyword evidence="1 3" id="KW-0689">Ribosomal protein</keyword>
<dbReference type="AlphaFoldDB" id="A0A0K1PD11"/>
<comment type="similarity">
    <text evidence="3">Belongs to the bacterial ribosomal protein bS16 family.</text>
</comment>
<evidence type="ECO:0000256" key="3">
    <source>
        <dbReference type="HAMAP-Rule" id="MF_00385"/>
    </source>
</evidence>
<dbReference type="STRING" id="1391653.AKJ08_1673"/>
<dbReference type="Gene3D" id="3.30.1320.10">
    <property type="match status" value="1"/>
</dbReference>
<dbReference type="PATRIC" id="fig|1391653.3.peg.1755"/>
<dbReference type="Proteomes" id="UP000055590">
    <property type="component" value="Chromosome"/>
</dbReference>
<evidence type="ECO:0000256" key="1">
    <source>
        <dbReference type="ARBA" id="ARBA00022980"/>
    </source>
</evidence>
<dbReference type="EMBL" id="CP012332">
    <property type="protein sequence ID" value="AKU91286.1"/>
    <property type="molecule type" value="Genomic_DNA"/>
</dbReference>
<dbReference type="SUPFAM" id="SSF54565">
    <property type="entry name" value="Ribosomal protein S16"/>
    <property type="match status" value="1"/>
</dbReference>
<dbReference type="PANTHER" id="PTHR12919:SF20">
    <property type="entry name" value="SMALL RIBOSOMAL SUBUNIT PROTEIN BS16M"/>
    <property type="match status" value="1"/>
</dbReference>
<dbReference type="KEGG" id="vin:AKJ08_1673"/>
<dbReference type="HAMAP" id="MF_00385">
    <property type="entry name" value="Ribosomal_bS16"/>
    <property type="match status" value="1"/>
</dbReference>
<dbReference type="PROSITE" id="PS00732">
    <property type="entry name" value="RIBOSOMAL_S16"/>
    <property type="match status" value="1"/>
</dbReference>
<reference evidence="4 5" key="1">
    <citation type="submission" date="2015-08" db="EMBL/GenBank/DDBJ databases">
        <authorList>
            <person name="Babu N.S."/>
            <person name="Beckwith C.J."/>
            <person name="Beseler K.G."/>
            <person name="Brison A."/>
            <person name="Carone J.V."/>
            <person name="Caskin T.P."/>
            <person name="Diamond M."/>
            <person name="Durham M.E."/>
            <person name="Foxe J.M."/>
            <person name="Go M."/>
            <person name="Henderson B.A."/>
            <person name="Jones I.B."/>
            <person name="McGettigan J.A."/>
            <person name="Micheletti S.J."/>
            <person name="Nasrallah M.E."/>
            <person name="Ortiz D."/>
            <person name="Piller C.R."/>
            <person name="Privatt S.R."/>
            <person name="Schneider S.L."/>
            <person name="Sharp S."/>
            <person name="Smith T.C."/>
            <person name="Stanton J.D."/>
            <person name="Ullery H.E."/>
            <person name="Wilson R.J."/>
            <person name="Serrano M.G."/>
            <person name="Buck G."/>
            <person name="Lee V."/>
            <person name="Wang Y."/>
            <person name="Carvalho R."/>
            <person name="Voegtly L."/>
            <person name="Shi R."/>
            <person name="Duckworth R."/>
            <person name="Johnson A."/>
            <person name="Loviza R."/>
            <person name="Walstead R."/>
            <person name="Shah Z."/>
            <person name="Kiflezghi M."/>
            <person name="Wade K."/>
            <person name="Ball S.L."/>
            <person name="Bradley K.W."/>
            <person name="Asai D.J."/>
            <person name="Bowman C.A."/>
            <person name="Russell D.A."/>
            <person name="Pope W.H."/>
            <person name="Jacobs-Sera D."/>
            <person name="Hendrix R.W."/>
            <person name="Hatfull G.F."/>
        </authorList>
    </citation>
    <scope>NUCLEOTIDE SEQUENCE [LARGE SCALE GENOMIC DNA]</scope>
    <source>
        <strain evidence="4 5">DSM 27710</strain>
    </source>
</reference>